<dbReference type="SUPFAM" id="SSF50978">
    <property type="entry name" value="WD40 repeat-like"/>
    <property type="match status" value="1"/>
</dbReference>
<reference evidence="9" key="1">
    <citation type="journal article" date="2013" name="Science">
        <title>Gene transfer from bacteria and archaea facilitated evolution of an extremophilic eukaryote.</title>
        <authorList>
            <person name="Schonknecht G."/>
            <person name="Chen W.H."/>
            <person name="Ternes C.M."/>
            <person name="Barbier G.G."/>
            <person name="Shrestha R.P."/>
            <person name="Stanke M."/>
            <person name="Brautigam A."/>
            <person name="Baker B.J."/>
            <person name="Banfield J.F."/>
            <person name="Garavito R.M."/>
            <person name="Carr K."/>
            <person name="Wilkerson C."/>
            <person name="Rensing S.A."/>
            <person name="Gagneul D."/>
            <person name="Dickenson N.E."/>
            <person name="Oesterhelt C."/>
            <person name="Lercher M.J."/>
            <person name="Weber A.P."/>
        </authorList>
    </citation>
    <scope>NUCLEOTIDE SEQUENCE [LARGE SCALE GENOMIC DNA]</scope>
    <source>
        <strain evidence="9">074W</strain>
    </source>
</reference>
<sequence length="1108" mass="126075">MILQNKYFEESKSFYFRKIGYSFVTMSDDSQSRRNLVFQSEEERKAVQRKILAEKFGLKIESDEEDIAVTITPETTGDHVATSESLIQTQRTDISQVTPSRLPTFDEMFSEKSTDVSLKQQDTATTPSTCEWSPLKMMNVEYEDAVLNVTRKDLAPVGRYIPKRDGVFFYDNLQSSTDDLSETEGDLRVTPITVYNSVANDYNGRRIAVNSHLITYAVKNHIRVLSRFTASKELLKGHNDEVIDLEFARFDERYSTLNNDIFVLVSSGKEGCVFVWFLEVDNENAFHCVGHLRFDHPQREEGNFFRRIAFHGDEKYCKIAVADAKTPKIFVIITCNITKRLQNEPAAFTAVHEEEEPIVCLQERISSSETSHMNDLIFKDADHLLSAGMDGILYLWCLSTRTLLLKYAHSTVLEPISCISLLRSSVVHDMIVVIRSSGHHIELFELRTPDSEWNDWSFVLSQKITLENVTNDDVSVSCCIDDQNEFLVFTNSASKQMIALHFSCEEKIYADFISRFQVRYPILSFCVTRCGRKIRYVNEDESWEGSEINLIEEIGIWCVQPKSIQYLHLYADKCRPSSKSLETEILDQSFSLSPHGTEEAAISPNQTDIETFESSKEASQSAWNTLHSSEADKETNAGLDERSNVNVDPLNTFKSKSDNTATAAFPRRKSTSSGIRILSKKEAAASQFGNTKQSHPVTILKKPSTVSQIRKETGSSNRADVYNAASQQPSQVSIETSGINQTASSDPGFQRNNTSSDAFHKFKQQVLEEVELSSRRSFEAIAQQLENERVQREKLEREKLEKLLGAVSDTVNHRLEQFVNSALEKEIEQTVVPRLSETVAETFQKWTRSDNVEQLLSQLLEAQFGNTLDSVVRKSCEELFESRLVPAFEAACREMLNQVDSAVVEGFQRQVEFLLKRDFFDPISGMQEKISSILENLKVQSAESKEFSSYNTRDETQTTLVSKEVLQTQMSELLGQENYEGAFLLALGASNLDIVEWLCEKLDCHALFQADEPPLSQVTLLSLIQQLGFDLQRQTELKIEWLKEAVMLLEPLDEMIQDYLPDILSMLVQNLQNLLENGIRNSQQSLSTHLQRNIKVLLHICRSFEKNS</sequence>
<feature type="domain" description="Enhancer of mRNA-decapping protein 4 C-terminal" evidence="7">
    <location>
        <begin position="972"/>
        <end position="1084"/>
    </location>
</feature>
<protein>
    <submittedName>
        <fullName evidence="8">Enhancer of mRNA-decapping protein 4</fullName>
    </submittedName>
</protein>
<evidence type="ECO:0000256" key="2">
    <source>
        <dbReference type="ARBA" id="ARBA00009639"/>
    </source>
</evidence>
<dbReference type="InterPro" id="IPR036322">
    <property type="entry name" value="WD40_repeat_dom_sf"/>
</dbReference>
<keyword evidence="3" id="KW-0963">Cytoplasm</keyword>
<evidence type="ECO:0000256" key="1">
    <source>
        <dbReference type="ARBA" id="ARBA00004201"/>
    </source>
</evidence>
<dbReference type="GO" id="GO:0031087">
    <property type="term" value="P:deadenylation-independent decapping of nuclear-transcribed mRNA"/>
    <property type="evidence" value="ECO:0007669"/>
    <property type="project" value="InterPro"/>
</dbReference>
<dbReference type="STRING" id="130081.M2W771"/>
<gene>
    <name evidence="8" type="ORF">Gasu_10490</name>
</gene>
<dbReference type="OMA" id="VWELPEV"/>
<dbReference type="OrthoDB" id="21128at2759"/>
<dbReference type="InterPro" id="IPR045152">
    <property type="entry name" value="EDC4-like"/>
</dbReference>
<evidence type="ECO:0000256" key="5">
    <source>
        <dbReference type="ARBA" id="ARBA00022737"/>
    </source>
</evidence>
<dbReference type="Proteomes" id="UP000030680">
    <property type="component" value="Unassembled WGS sequence"/>
</dbReference>
<dbReference type="PANTHER" id="PTHR15598:SF5">
    <property type="entry name" value="ENHANCER OF MRNA-DECAPPING PROTEIN 4"/>
    <property type="match status" value="1"/>
</dbReference>
<dbReference type="Gramene" id="EME31666">
    <property type="protein sequence ID" value="EME31666"/>
    <property type="gene ID" value="Gasu_10490"/>
</dbReference>
<dbReference type="GeneID" id="17090296"/>
<dbReference type="PANTHER" id="PTHR15598">
    <property type="entry name" value="ENHANCER OF MRNA-DECAPPING PROTEIN 4"/>
    <property type="match status" value="1"/>
</dbReference>
<feature type="compositionally biased region" description="Basic and acidic residues" evidence="6">
    <location>
        <begin position="629"/>
        <end position="643"/>
    </location>
</feature>
<evidence type="ECO:0000259" key="7">
    <source>
        <dbReference type="Pfam" id="PF21289"/>
    </source>
</evidence>
<dbReference type="KEGG" id="gsl:Gasu_10490"/>
<accession>M2W771</accession>
<comment type="similarity">
    <text evidence="2">Belongs to the WD repeat EDC4 family.</text>
</comment>
<dbReference type="Gene3D" id="1.10.220.100">
    <property type="entry name" value="conserved c-terminal region of ge- 1"/>
    <property type="match status" value="1"/>
</dbReference>
<dbReference type="Gene3D" id="2.130.10.10">
    <property type="entry name" value="YVTN repeat-like/Quinoprotein amine dehydrogenase"/>
    <property type="match status" value="1"/>
</dbReference>
<feature type="compositionally biased region" description="Polar residues" evidence="6">
    <location>
        <begin position="652"/>
        <end position="662"/>
    </location>
</feature>
<organism evidence="8 9">
    <name type="scientific">Galdieria sulphuraria</name>
    <name type="common">Red alga</name>
    <dbReference type="NCBI Taxonomy" id="130081"/>
    <lineage>
        <taxon>Eukaryota</taxon>
        <taxon>Rhodophyta</taxon>
        <taxon>Bangiophyceae</taxon>
        <taxon>Galdieriales</taxon>
        <taxon>Galdieriaceae</taxon>
        <taxon>Galdieria</taxon>
    </lineage>
</organism>
<dbReference type="eggNOG" id="KOG1916">
    <property type="taxonomic scope" value="Eukaryota"/>
</dbReference>
<keyword evidence="4" id="KW-0853">WD repeat</keyword>
<dbReference type="AlphaFoldDB" id="M2W771"/>
<evidence type="ECO:0000313" key="9">
    <source>
        <dbReference type="Proteomes" id="UP000030680"/>
    </source>
</evidence>
<evidence type="ECO:0000256" key="3">
    <source>
        <dbReference type="ARBA" id="ARBA00022490"/>
    </source>
</evidence>
<keyword evidence="9" id="KW-1185">Reference proteome</keyword>
<feature type="compositionally biased region" description="Polar residues" evidence="6">
    <location>
        <begin position="617"/>
        <end position="628"/>
    </location>
</feature>
<dbReference type="InterPro" id="IPR015943">
    <property type="entry name" value="WD40/YVTN_repeat-like_dom_sf"/>
</dbReference>
<dbReference type="InterPro" id="IPR044938">
    <property type="entry name" value="EDC4_C_sf"/>
</dbReference>
<keyword evidence="5" id="KW-0677">Repeat</keyword>
<dbReference type="RefSeq" id="XP_005708186.1">
    <property type="nucleotide sequence ID" value="XM_005708129.1"/>
</dbReference>
<comment type="subcellular location">
    <subcellularLocation>
        <location evidence="1">Cytoplasm</location>
        <location evidence="1">P-body</location>
    </subcellularLocation>
</comment>
<name>M2W771_GALSU</name>
<evidence type="ECO:0000313" key="8">
    <source>
        <dbReference type="EMBL" id="EME31666.1"/>
    </source>
</evidence>
<feature type="region of interest" description="Disordered" evidence="6">
    <location>
        <begin position="610"/>
        <end position="675"/>
    </location>
</feature>
<dbReference type="Pfam" id="PF21289">
    <property type="entry name" value="EDC4_C"/>
    <property type="match status" value="1"/>
</dbReference>
<dbReference type="GO" id="GO:0000932">
    <property type="term" value="C:P-body"/>
    <property type="evidence" value="ECO:0007669"/>
    <property type="project" value="UniProtKB-SubCell"/>
</dbReference>
<dbReference type="EMBL" id="KB454490">
    <property type="protein sequence ID" value="EME31666.1"/>
    <property type="molecule type" value="Genomic_DNA"/>
</dbReference>
<evidence type="ECO:0000256" key="4">
    <source>
        <dbReference type="ARBA" id="ARBA00022574"/>
    </source>
</evidence>
<proteinExistence type="inferred from homology"/>
<evidence type="ECO:0000256" key="6">
    <source>
        <dbReference type="SAM" id="MobiDB-lite"/>
    </source>
</evidence>
<dbReference type="Gene3D" id="6.10.140.270">
    <property type="match status" value="1"/>
</dbReference>
<dbReference type="InterPro" id="IPR049404">
    <property type="entry name" value="EDC4_C"/>
</dbReference>